<dbReference type="EMBL" id="VSSQ01003281">
    <property type="protein sequence ID" value="MPM19961.1"/>
    <property type="molecule type" value="Genomic_DNA"/>
</dbReference>
<dbReference type="Pfam" id="PF21835">
    <property type="entry name" value="YIEGIA_cap"/>
    <property type="match status" value="1"/>
</dbReference>
<dbReference type="InterPro" id="IPR054055">
    <property type="entry name" value="YpzH"/>
</dbReference>
<dbReference type="AlphaFoldDB" id="A0A644XWC0"/>
<accession>A0A644XWC0</accession>
<comment type="caution">
    <text evidence="1">The sequence shown here is derived from an EMBL/GenBank/DDBJ whole genome shotgun (WGS) entry which is preliminary data.</text>
</comment>
<reference evidence="1" key="1">
    <citation type="submission" date="2019-08" db="EMBL/GenBank/DDBJ databases">
        <authorList>
            <person name="Kucharzyk K."/>
            <person name="Murdoch R.W."/>
            <person name="Higgins S."/>
            <person name="Loffler F."/>
        </authorList>
    </citation>
    <scope>NUCLEOTIDE SEQUENCE</scope>
</reference>
<name>A0A644XWC0_9ZZZZ</name>
<protein>
    <submittedName>
        <fullName evidence="1">Uncharacterized protein</fullName>
    </submittedName>
</protein>
<gene>
    <name evidence="1" type="ORF">SDC9_66388</name>
</gene>
<organism evidence="1">
    <name type="scientific">bioreactor metagenome</name>
    <dbReference type="NCBI Taxonomy" id="1076179"/>
    <lineage>
        <taxon>unclassified sequences</taxon>
        <taxon>metagenomes</taxon>
        <taxon>ecological metagenomes</taxon>
    </lineage>
</organism>
<proteinExistence type="predicted"/>
<sequence>MEILLYITDCPERVLAGSPLALNMPDDESRQQFLEVLAETLGADVLQMKNGDHIVIKKSQNQ</sequence>
<evidence type="ECO:0000313" key="1">
    <source>
        <dbReference type="EMBL" id="MPM19961.1"/>
    </source>
</evidence>